<organism evidence="2 3">
    <name type="scientific">Araneus ventricosus</name>
    <name type="common">Orbweaver spider</name>
    <name type="synonym">Epeira ventricosa</name>
    <dbReference type="NCBI Taxonomy" id="182803"/>
    <lineage>
        <taxon>Eukaryota</taxon>
        <taxon>Metazoa</taxon>
        <taxon>Ecdysozoa</taxon>
        <taxon>Arthropoda</taxon>
        <taxon>Chelicerata</taxon>
        <taxon>Arachnida</taxon>
        <taxon>Araneae</taxon>
        <taxon>Araneomorphae</taxon>
        <taxon>Entelegynae</taxon>
        <taxon>Araneoidea</taxon>
        <taxon>Araneidae</taxon>
        <taxon>Araneus</taxon>
    </lineage>
</organism>
<gene>
    <name evidence="2" type="ORF">AVEN_125429_1</name>
</gene>
<keyword evidence="3" id="KW-1185">Reference proteome</keyword>
<feature type="transmembrane region" description="Helical" evidence="1">
    <location>
        <begin position="16"/>
        <end position="43"/>
    </location>
</feature>
<dbReference type="AlphaFoldDB" id="A0A4Y2GR66"/>
<comment type="caution">
    <text evidence="2">The sequence shown here is derived from an EMBL/GenBank/DDBJ whole genome shotgun (WGS) entry which is preliminary data.</text>
</comment>
<name>A0A4Y2GR66_ARAVE</name>
<dbReference type="Proteomes" id="UP000499080">
    <property type="component" value="Unassembled WGS sequence"/>
</dbReference>
<keyword evidence="1" id="KW-0472">Membrane</keyword>
<keyword evidence="1" id="KW-1133">Transmembrane helix</keyword>
<evidence type="ECO:0000313" key="2">
    <source>
        <dbReference type="EMBL" id="GBM55647.1"/>
    </source>
</evidence>
<reference evidence="2 3" key="1">
    <citation type="journal article" date="2019" name="Sci. Rep.">
        <title>Orb-weaving spider Araneus ventricosus genome elucidates the spidroin gene catalogue.</title>
        <authorList>
            <person name="Kono N."/>
            <person name="Nakamura H."/>
            <person name="Ohtoshi R."/>
            <person name="Moran D.A.P."/>
            <person name="Shinohara A."/>
            <person name="Yoshida Y."/>
            <person name="Fujiwara M."/>
            <person name="Mori M."/>
            <person name="Tomita M."/>
            <person name="Arakawa K."/>
        </authorList>
    </citation>
    <scope>NUCLEOTIDE SEQUENCE [LARGE SCALE GENOMIC DNA]</scope>
</reference>
<keyword evidence="1" id="KW-0812">Transmembrane</keyword>
<proteinExistence type="predicted"/>
<accession>A0A4Y2GR66</accession>
<evidence type="ECO:0000313" key="3">
    <source>
        <dbReference type="Proteomes" id="UP000499080"/>
    </source>
</evidence>
<protein>
    <submittedName>
        <fullName evidence="2">Uncharacterized protein</fullName>
    </submittedName>
</protein>
<evidence type="ECO:0000256" key="1">
    <source>
        <dbReference type="SAM" id="Phobius"/>
    </source>
</evidence>
<sequence length="82" mass="9829">MLNALRDAFQFLPFDIVFLFKLILSGWFFIPCSIILCTSIFYYRRHIEFLKNMEENLKTELTVLGQDKKFILQRIEAMAKDM</sequence>
<dbReference type="EMBL" id="BGPR01001510">
    <property type="protein sequence ID" value="GBM55647.1"/>
    <property type="molecule type" value="Genomic_DNA"/>
</dbReference>